<feature type="region of interest" description="Disordered" evidence="1">
    <location>
        <begin position="43"/>
        <end position="140"/>
    </location>
</feature>
<dbReference type="RefSeq" id="WP_344847271.1">
    <property type="nucleotide sequence ID" value="NZ_BAABDF010000007.1"/>
</dbReference>
<evidence type="ECO:0008006" key="4">
    <source>
        <dbReference type="Google" id="ProtNLM"/>
    </source>
</evidence>
<feature type="compositionally biased region" description="Acidic residues" evidence="1">
    <location>
        <begin position="187"/>
        <end position="200"/>
    </location>
</feature>
<keyword evidence="3" id="KW-1185">Reference proteome</keyword>
<dbReference type="Gene3D" id="3.20.20.370">
    <property type="entry name" value="Glycoside hydrolase/deacetylase"/>
    <property type="match status" value="1"/>
</dbReference>
<dbReference type="Proteomes" id="UP001399917">
    <property type="component" value="Unassembled WGS sequence"/>
</dbReference>
<protein>
    <recommendedName>
        <fullName evidence="4">Divergent polysaccharide deacetylase</fullName>
    </recommendedName>
</protein>
<evidence type="ECO:0000313" key="2">
    <source>
        <dbReference type="EMBL" id="GAA3872354.1"/>
    </source>
</evidence>
<organism evidence="2 3">
    <name type="scientific">Celeribacter arenosi</name>
    <dbReference type="NCBI Taxonomy" id="792649"/>
    <lineage>
        <taxon>Bacteria</taxon>
        <taxon>Pseudomonadati</taxon>
        <taxon>Pseudomonadota</taxon>
        <taxon>Alphaproteobacteria</taxon>
        <taxon>Rhodobacterales</taxon>
        <taxon>Roseobacteraceae</taxon>
        <taxon>Celeribacter</taxon>
    </lineage>
</organism>
<reference evidence="3" key="1">
    <citation type="journal article" date="2019" name="Int. J. Syst. Evol. Microbiol.">
        <title>The Global Catalogue of Microorganisms (GCM) 10K type strain sequencing project: providing services to taxonomists for standard genome sequencing and annotation.</title>
        <authorList>
            <consortium name="The Broad Institute Genomics Platform"/>
            <consortium name="The Broad Institute Genome Sequencing Center for Infectious Disease"/>
            <person name="Wu L."/>
            <person name="Ma J."/>
        </authorList>
    </citation>
    <scope>NUCLEOTIDE SEQUENCE [LARGE SCALE GENOMIC DNA]</scope>
    <source>
        <strain evidence="3">JCM 17190</strain>
    </source>
</reference>
<sequence>MGRGILTGLVWGVVVGFGVIAIANEVVEPVTITYDPPAAAGDLGVTQSALPGETPAPDLEPEGAAGEPDRSGAQPDVATTVAPRDAAPVPQDIEAAPKPQITTREGAPVAPQDGTAPQTQTATTDTPTLTAPQGLAPQTATGDALPQVELALPDRAPQPLLDTQTRVAPQPPLEGSAPTDPAPLEDAQPEEGVSELETPDAGDAQSAMPGVVKDEPAPTEPAEKPAFGERVTAFTDRTDARKSARLPTIGGNASLAAPEPAASASVPAYIANAASVDAPRPGPLLSIVLIDTGDIAPDDGMIAALPFAVTIGVDALDAQAPDRGDAFIAQGHEVLALVGLPDGASPQDVAVTLGEVRHVMPHAIGFLDTPAASYQSRRQIAAQVVATAQESGHALLTYQRGLDSLEQEAMRAKTPAALVFRDIDGRGQDTDAIKRFLDQAAFRAGVDGEIILVARTKPDTLKAITEWALGTRAASVSMVPFSTLLIARDGDQTTDGFDKP</sequence>
<dbReference type="InterPro" id="IPR011330">
    <property type="entry name" value="Glyco_hydro/deAcase_b/a-brl"/>
</dbReference>
<feature type="compositionally biased region" description="Basic and acidic residues" evidence="1">
    <location>
        <begin position="212"/>
        <end position="227"/>
    </location>
</feature>
<name>A0ABP7KBS3_9RHOB</name>
<proteinExistence type="predicted"/>
<evidence type="ECO:0000256" key="1">
    <source>
        <dbReference type="SAM" id="MobiDB-lite"/>
    </source>
</evidence>
<feature type="region of interest" description="Disordered" evidence="1">
    <location>
        <begin position="165"/>
        <end position="243"/>
    </location>
</feature>
<accession>A0ABP7KBS3</accession>
<feature type="compositionally biased region" description="Low complexity" evidence="1">
    <location>
        <begin position="110"/>
        <end position="134"/>
    </location>
</feature>
<dbReference type="InterPro" id="IPR006837">
    <property type="entry name" value="Divergent_DAC"/>
</dbReference>
<gene>
    <name evidence="2" type="ORF">GCM10022404_22790</name>
</gene>
<comment type="caution">
    <text evidence="2">The sequence shown here is derived from an EMBL/GenBank/DDBJ whole genome shotgun (WGS) entry which is preliminary data.</text>
</comment>
<evidence type="ECO:0000313" key="3">
    <source>
        <dbReference type="Proteomes" id="UP001399917"/>
    </source>
</evidence>
<dbReference type="Pfam" id="PF04748">
    <property type="entry name" value="Polysacc_deac_2"/>
    <property type="match status" value="1"/>
</dbReference>
<dbReference type="SUPFAM" id="SSF88713">
    <property type="entry name" value="Glycoside hydrolase/deacetylase"/>
    <property type="match status" value="1"/>
</dbReference>
<dbReference type="EMBL" id="BAABDF010000007">
    <property type="protein sequence ID" value="GAA3872354.1"/>
    <property type="molecule type" value="Genomic_DNA"/>
</dbReference>